<dbReference type="InterPro" id="IPR028349">
    <property type="entry name" value="PafC-like"/>
</dbReference>
<proteinExistence type="predicted"/>
<evidence type="ECO:0000259" key="3">
    <source>
        <dbReference type="Pfam" id="PF19187"/>
    </source>
</evidence>
<feature type="region of interest" description="Disordered" evidence="1">
    <location>
        <begin position="323"/>
        <end position="370"/>
    </location>
</feature>
<evidence type="ECO:0000313" key="5">
    <source>
        <dbReference type="EMBL" id="WPF84086.1"/>
    </source>
</evidence>
<dbReference type="PANTHER" id="PTHR34580">
    <property type="match status" value="1"/>
</dbReference>
<protein>
    <submittedName>
        <fullName evidence="5">WYL domain-containing protein</fullName>
    </submittedName>
</protein>
<dbReference type="Proteomes" id="UP001304340">
    <property type="component" value="Chromosome"/>
</dbReference>
<dbReference type="KEGG" id="sbil:SANBI_001808"/>
<dbReference type="PROSITE" id="PS52050">
    <property type="entry name" value="WYL"/>
    <property type="match status" value="1"/>
</dbReference>
<feature type="domain" description="WCX" evidence="4">
    <location>
        <begin position="242"/>
        <end position="312"/>
    </location>
</feature>
<reference evidence="6" key="1">
    <citation type="submission" date="2023-11" db="EMBL/GenBank/DDBJ databases">
        <authorList>
            <person name="Helweg L.P."/>
            <person name="Kiel A."/>
            <person name="Hitz F."/>
            <person name="Ruckert-Reed C."/>
            <person name="Busche T."/>
            <person name="Kaltschmidt B."/>
            <person name="Kaltschmidt C."/>
        </authorList>
    </citation>
    <scope>NUCLEOTIDE SEQUENCE [LARGE SCALE GENOMIC DNA]</scope>
    <source>
        <strain evidence="6">4.1</strain>
    </source>
</reference>
<organism evidence="5 6">
    <name type="scientific">Sanguibacter biliveldensis</name>
    <dbReference type="NCBI Taxonomy" id="3030830"/>
    <lineage>
        <taxon>Bacteria</taxon>
        <taxon>Bacillati</taxon>
        <taxon>Actinomycetota</taxon>
        <taxon>Actinomycetes</taxon>
        <taxon>Micrococcales</taxon>
        <taxon>Sanguibacteraceae</taxon>
        <taxon>Sanguibacter</taxon>
    </lineage>
</organism>
<gene>
    <name evidence="5" type="ORF">SANBI_001808</name>
</gene>
<evidence type="ECO:0000256" key="1">
    <source>
        <dbReference type="SAM" id="MobiDB-lite"/>
    </source>
</evidence>
<name>A0AAF0ZBT4_9MICO</name>
<dbReference type="InterPro" id="IPR051534">
    <property type="entry name" value="CBASS_pafABC_assoc_protein"/>
</dbReference>
<dbReference type="EMBL" id="CP138359">
    <property type="protein sequence ID" value="WPF84086.1"/>
    <property type="molecule type" value="Genomic_DNA"/>
</dbReference>
<dbReference type="Pfam" id="PF13280">
    <property type="entry name" value="WYL"/>
    <property type="match status" value="1"/>
</dbReference>
<dbReference type="InterPro" id="IPR026881">
    <property type="entry name" value="WYL_dom"/>
</dbReference>
<evidence type="ECO:0000259" key="4">
    <source>
        <dbReference type="Pfam" id="PF25583"/>
    </source>
</evidence>
<dbReference type="InterPro" id="IPR057727">
    <property type="entry name" value="WCX_dom"/>
</dbReference>
<sequence length="370" mass="39574">MAERATERFVRLVGLVSFLEASGPVPVDELARHFGVTAKQILADVDTLWVSGTPGYWPDDLIDFDADSYDRGVVHLTEARGMTRPLRLGTREGIALIAALRALREAVSASGDDEQARVVESALTKLTVATGDAASALDVRVTVDASQEVLAAIRSATTTGRRLRIDYVDASDVTTRRVVEPFRLVPSDDVTYLHAWCLDAQGERTFRTDRILAAEVVDEPVTHTAGRSEGTRAYRPAGDTVVELVLSAQARWIAEQVPVESVTNIDETRFAVTLRVANPSWLRLFLLRNAPRLIAVGPDEVREDVAVAARLALAEYEALGLHGDESAEGGESADGTQRAARAEGAAGADGLDSASRAGGAAQDVRPPVGA</sequence>
<keyword evidence="6" id="KW-1185">Reference proteome</keyword>
<dbReference type="AlphaFoldDB" id="A0AAF0ZBT4"/>
<feature type="domain" description="PafC HTH" evidence="3">
    <location>
        <begin position="7"/>
        <end position="127"/>
    </location>
</feature>
<dbReference type="PANTHER" id="PTHR34580:SF1">
    <property type="entry name" value="PROTEIN PAFC"/>
    <property type="match status" value="1"/>
</dbReference>
<accession>A0AAF0ZBT4</accession>
<dbReference type="InterPro" id="IPR043839">
    <property type="entry name" value="PafC_HTH"/>
</dbReference>
<dbReference type="RefSeq" id="WP_319160976.1">
    <property type="nucleotide sequence ID" value="NZ_CP138359.1"/>
</dbReference>
<feature type="domain" description="WYL" evidence="2">
    <location>
        <begin position="148"/>
        <end position="216"/>
    </location>
</feature>
<evidence type="ECO:0000313" key="6">
    <source>
        <dbReference type="Proteomes" id="UP001304340"/>
    </source>
</evidence>
<dbReference type="PIRSF" id="PIRSF016838">
    <property type="entry name" value="PafC"/>
    <property type="match status" value="1"/>
</dbReference>
<evidence type="ECO:0000259" key="2">
    <source>
        <dbReference type="Pfam" id="PF13280"/>
    </source>
</evidence>
<dbReference type="Pfam" id="PF19187">
    <property type="entry name" value="HTH_PafC"/>
    <property type="match status" value="1"/>
</dbReference>
<feature type="compositionally biased region" description="Low complexity" evidence="1">
    <location>
        <begin position="342"/>
        <end position="361"/>
    </location>
</feature>
<dbReference type="Pfam" id="PF25583">
    <property type="entry name" value="WCX"/>
    <property type="match status" value="1"/>
</dbReference>